<dbReference type="EMBL" id="MU003694">
    <property type="protein sequence ID" value="KAF2815039.1"/>
    <property type="molecule type" value="Genomic_DNA"/>
</dbReference>
<reference evidence="3" key="2">
    <citation type="submission" date="2020-04" db="EMBL/GenBank/DDBJ databases">
        <authorList>
            <consortium name="NCBI Genome Project"/>
        </authorList>
    </citation>
    <scope>NUCLEOTIDE SEQUENCE</scope>
    <source>
        <strain evidence="3">CBS 304.34</strain>
    </source>
</reference>
<sequence length="129" mass="14527">MTPRNCLGVLLGGNFNEPMNGFVKREFGRKVIRAKKEREEQLKKDGRAGIDLFALPVATFLHEIMHTYLFDFSDPEDTAYVSWSEVRKFKDDLTVCHVNPESFSYLGLGAQLIALGNKITEDGDVVTAE</sequence>
<dbReference type="GeneID" id="54464230"/>
<proteinExistence type="predicted"/>
<evidence type="ECO:0000313" key="1">
    <source>
        <dbReference type="EMBL" id="KAF2815039.1"/>
    </source>
</evidence>
<reference evidence="3" key="3">
    <citation type="submission" date="2025-04" db="UniProtKB">
        <authorList>
            <consortium name="RefSeq"/>
        </authorList>
    </citation>
    <scope>IDENTIFICATION</scope>
    <source>
        <strain evidence="3">CBS 304.34</strain>
    </source>
</reference>
<dbReference type="Proteomes" id="UP000504636">
    <property type="component" value="Unplaced"/>
</dbReference>
<dbReference type="RefSeq" id="XP_033582003.1">
    <property type="nucleotide sequence ID" value="XM_033723337.1"/>
</dbReference>
<accession>A0A6A6Z2S7</accession>
<organism evidence="1">
    <name type="scientific">Mytilinidion resinicola</name>
    <dbReference type="NCBI Taxonomy" id="574789"/>
    <lineage>
        <taxon>Eukaryota</taxon>
        <taxon>Fungi</taxon>
        <taxon>Dikarya</taxon>
        <taxon>Ascomycota</taxon>
        <taxon>Pezizomycotina</taxon>
        <taxon>Dothideomycetes</taxon>
        <taxon>Pleosporomycetidae</taxon>
        <taxon>Mytilinidiales</taxon>
        <taxon>Mytilinidiaceae</taxon>
        <taxon>Mytilinidion</taxon>
    </lineage>
</organism>
<dbReference type="AlphaFoldDB" id="A0A6A6Z2S7"/>
<gene>
    <name evidence="1 3" type="ORF">BDZ99DRAFT_494899</name>
</gene>
<protein>
    <submittedName>
        <fullName evidence="1 3">Uncharacterized protein</fullName>
    </submittedName>
</protein>
<evidence type="ECO:0000313" key="2">
    <source>
        <dbReference type="Proteomes" id="UP000504636"/>
    </source>
</evidence>
<keyword evidence="2" id="KW-1185">Reference proteome</keyword>
<name>A0A6A6Z2S7_9PEZI</name>
<evidence type="ECO:0000313" key="3">
    <source>
        <dbReference type="RefSeq" id="XP_033582003.1"/>
    </source>
</evidence>
<reference evidence="1 3" key="1">
    <citation type="journal article" date="2020" name="Stud. Mycol.">
        <title>101 Dothideomycetes genomes: a test case for predicting lifestyles and emergence of pathogens.</title>
        <authorList>
            <person name="Haridas S."/>
            <person name="Albert R."/>
            <person name="Binder M."/>
            <person name="Bloem J."/>
            <person name="Labutti K."/>
            <person name="Salamov A."/>
            <person name="Andreopoulos B."/>
            <person name="Baker S."/>
            <person name="Barry K."/>
            <person name="Bills G."/>
            <person name="Bluhm B."/>
            <person name="Cannon C."/>
            <person name="Castanera R."/>
            <person name="Culley D."/>
            <person name="Daum C."/>
            <person name="Ezra D."/>
            <person name="Gonzalez J."/>
            <person name="Henrissat B."/>
            <person name="Kuo A."/>
            <person name="Liang C."/>
            <person name="Lipzen A."/>
            <person name="Lutzoni F."/>
            <person name="Magnuson J."/>
            <person name="Mondo S."/>
            <person name="Nolan M."/>
            <person name="Ohm R."/>
            <person name="Pangilinan J."/>
            <person name="Park H.-J."/>
            <person name="Ramirez L."/>
            <person name="Alfaro M."/>
            <person name="Sun H."/>
            <person name="Tritt A."/>
            <person name="Yoshinaga Y."/>
            <person name="Zwiers L.-H."/>
            <person name="Turgeon B."/>
            <person name="Goodwin S."/>
            <person name="Spatafora J."/>
            <person name="Crous P."/>
            <person name="Grigoriev I."/>
        </authorList>
    </citation>
    <scope>NUCLEOTIDE SEQUENCE</scope>
    <source>
        <strain evidence="1 3">CBS 304.34</strain>
    </source>
</reference>